<sequence length="331" mass="35813">MESPSKDQLEWMYSKMVLAREYEEMMKRVYLEGKVPVFDMSAGPLPGEMHISSGQEPCAVGVAVHLSAADWMVASHRSHHQAIAKNVDLAAMTAEILGKESGLGGGRGGHMHLSDPKVRFTSTGIVGQALGIAGGHALASKMKGTSDVAVGCIGEGGANQGVFHEAMNLAALWKLPLICVIEDNRWGVSVAKDKSTSVSKNSDRAIAYGCYGEYVSGNDVWAVFEAAGRAVERARKGLGPTILEIETYRLEGHFVGDGEAYVPEDQKRDREDIDPINVMARRLVDEGTFSADYLESILATCKEQVDAVERYAREQADAKPSDALRHVFVEA</sequence>
<dbReference type="GO" id="GO:0004739">
    <property type="term" value="F:pyruvate dehydrogenase (acetyl-transferring) activity"/>
    <property type="evidence" value="ECO:0007669"/>
    <property type="project" value="TreeGrafter"/>
</dbReference>
<dbReference type="SUPFAM" id="SSF52518">
    <property type="entry name" value="Thiamin diphosphate-binding fold (THDP-binding)"/>
    <property type="match status" value="1"/>
</dbReference>
<evidence type="ECO:0000313" key="5">
    <source>
        <dbReference type="EMBL" id="QQD18021.1"/>
    </source>
</evidence>
<protein>
    <submittedName>
        <fullName evidence="5">Thiamine pyrophosphate-dependent dehydrogenase E1 component subunit alpha</fullName>
    </submittedName>
</protein>
<dbReference type="Gene3D" id="3.40.50.970">
    <property type="match status" value="1"/>
</dbReference>
<evidence type="ECO:0000313" key="6">
    <source>
        <dbReference type="Proteomes" id="UP000596063"/>
    </source>
</evidence>
<organism evidence="5 6">
    <name type="scientific">Spongiibacter nanhainus</name>
    <dbReference type="NCBI Taxonomy" id="2794344"/>
    <lineage>
        <taxon>Bacteria</taxon>
        <taxon>Pseudomonadati</taxon>
        <taxon>Pseudomonadota</taxon>
        <taxon>Gammaproteobacteria</taxon>
        <taxon>Cellvibrionales</taxon>
        <taxon>Spongiibacteraceae</taxon>
        <taxon>Spongiibacter</taxon>
    </lineage>
</organism>
<dbReference type="Proteomes" id="UP000596063">
    <property type="component" value="Chromosome"/>
</dbReference>
<comment type="cofactor">
    <cofactor evidence="1">
        <name>thiamine diphosphate</name>
        <dbReference type="ChEBI" id="CHEBI:58937"/>
    </cofactor>
</comment>
<dbReference type="InterPro" id="IPR029061">
    <property type="entry name" value="THDP-binding"/>
</dbReference>
<dbReference type="CDD" id="cd02000">
    <property type="entry name" value="TPP_E1_PDC_ADC_BCADC"/>
    <property type="match status" value="1"/>
</dbReference>
<dbReference type="RefSeq" id="WP_198569519.1">
    <property type="nucleotide sequence ID" value="NZ_CP066167.1"/>
</dbReference>
<keyword evidence="6" id="KW-1185">Reference proteome</keyword>
<dbReference type="InterPro" id="IPR001017">
    <property type="entry name" value="DH_E1"/>
</dbReference>
<keyword evidence="2" id="KW-0560">Oxidoreductase</keyword>
<feature type="domain" description="Dehydrogenase E1 component" evidence="4">
    <location>
        <begin position="47"/>
        <end position="316"/>
    </location>
</feature>
<dbReference type="EMBL" id="CP066167">
    <property type="protein sequence ID" value="QQD18021.1"/>
    <property type="molecule type" value="Genomic_DNA"/>
</dbReference>
<dbReference type="InterPro" id="IPR050642">
    <property type="entry name" value="PDH_E1_Alpha_Subunit"/>
</dbReference>
<dbReference type="PANTHER" id="PTHR11516:SF60">
    <property type="entry name" value="PYRUVATE DEHYDROGENASE E1 COMPONENT SUBUNIT ALPHA"/>
    <property type="match status" value="1"/>
</dbReference>
<accession>A0A7T4UPU2</accession>
<name>A0A7T4UPU2_9GAMM</name>
<keyword evidence="3" id="KW-0786">Thiamine pyrophosphate</keyword>
<dbReference type="Pfam" id="PF00676">
    <property type="entry name" value="E1_dh"/>
    <property type="match status" value="1"/>
</dbReference>
<evidence type="ECO:0000256" key="2">
    <source>
        <dbReference type="ARBA" id="ARBA00023002"/>
    </source>
</evidence>
<dbReference type="AlphaFoldDB" id="A0A7T4UPU2"/>
<gene>
    <name evidence="5" type="ORF">I6N98_17025</name>
</gene>
<evidence type="ECO:0000256" key="1">
    <source>
        <dbReference type="ARBA" id="ARBA00001964"/>
    </source>
</evidence>
<dbReference type="GO" id="GO:0006086">
    <property type="term" value="P:pyruvate decarboxylation to acetyl-CoA"/>
    <property type="evidence" value="ECO:0007669"/>
    <property type="project" value="TreeGrafter"/>
</dbReference>
<dbReference type="KEGG" id="snan:I6N98_17025"/>
<reference evidence="5 6" key="1">
    <citation type="submission" date="2020-12" db="EMBL/GenBank/DDBJ databases">
        <authorList>
            <person name="Shan Y."/>
        </authorList>
    </citation>
    <scope>NUCLEOTIDE SEQUENCE [LARGE SCALE GENOMIC DNA]</scope>
    <source>
        <strain evidence="6">csc3.9</strain>
    </source>
</reference>
<evidence type="ECO:0000259" key="4">
    <source>
        <dbReference type="Pfam" id="PF00676"/>
    </source>
</evidence>
<evidence type="ECO:0000256" key="3">
    <source>
        <dbReference type="ARBA" id="ARBA00023052"/>
    </source>
</evidence>
<dbReference type="PANTHER" id="PTHR11516">
    <property type="entry name" value="PYRUVATE DEHYDROGENASE E1 COMPONENT, ALPHA SUBUNIT BACTERIAL AND ORGANELLAR"/>
    <property type="match status" value="1"/>
</dbReference>
<proteinExistence type="predicted"/>